<dbReference type="GO" id="GO:0019698">
    <property type="term" value="P:D-galacturonate catabolic process"/>
    <property type="evidence" value="ECO:0007669"/>
    <property type="project" value="TreeGrafter"/>
</dbReference>
<dbReference type="EC" id="5.3.1.17" evidence="4"/>
<comment type="caution">
    <text evidence="8">The sequence shown here is derived from an EMBL/GenBank/DDBJ whole genome shotgun (WGS) entry which is preliminary data.</text>
</comment>
<dbReference type="RefSeq" id="WP_331714223.1">
    <property type="nucleotide sequence ID" value="NZ_WPCU01000001.1"/>
</dbReference>
<keyword evidence="5" id="KW-0479">Metal-binding</keyword>
<dbReference type="Pfam" id="PF04962">
    <property type="entry name" value="KduI"/>
    <property type="match status" value="1"/>
</dbReference>
<dbReference type="Gene3D" id="2.60.120.520">
    <property type="entry name" value="pectin degrading enzyme 5-keto 4- deoxyuronate isomerase, domain 1"/>
    <property type="match status" value="1"/>
</dbReference>
<dbReference type="EMBL" id="WPCU01000001">
    <property type="protein sequence ID" value="MVA74451.1"/>
    <property type="molecule type" value="Genomic_DNA"/>
</dbReference>
<dbReference type="Gene3D" id="2.60.120.10">
    <property type="entry name" value="Jelly Rolls"/>
    <property type="match status" value="1"/>
</dbReference>
<keyword evidence="6" id="KW-0862">Zinc</keyword>
<evidence type="ECO:0000313" key="8">
    <source>
        <dbReference type="EMBL" id="MVA74451.1"/>
    </source>
</evidence>
<evidence type="ECO:0000256" key="2">
    <source>
        <dbReference type="ARBA" id="ARBA00001947"/>
    </source>
</evidence>
<evidence type="ECO:0000256" key="5">
    <source>
        <dbReference type="ARBA" id="ARBA00022723"/>
    </source>
</evidence>
<dbReference type="NCBIfam" id="NF002091">
    <property type="entry name" value="PRK00924.1"/>
    <property type="match status" value="1"/>
</dbReference>
<comment type="similarity">
    <text evidence="3">Belongs to the KduI family.</text>
</comment>
<name>A0A6A9UP59_9ACTN</name>
<sequence>MRTLPATHPDDFARLDTTALRERFLVEELFVPGQVTWAHAADDRLLLGGLVLTDDLIRLAPPELLAAEALCSRRELAVVCLGGRLTVDCDGEEHGLDELDVLYVGRGTSDITVAGTGRAYLVSAPAHADHPTRVGRRDEVFAADLGEPEQANVRTIRRYVHADGIASANLVLGITTLAPGSVWNTMPCHTHARRTEVYLYTGLGTSGRVVHLAGPPDATRSLVVADDQAVVSPGWSVHTGVGTSAYSFVWAMAGENQDYADMHPVDVAELR</sequence>
<dbReference type="AlphaFoldDB" id="A0A6A9UP59"/>
<reference evidence="8 9" key="1">
    <citation type="submission" date="2019-12" db="EMBL/GenBank/DDBJ databases">
        <title>Auraticoccus cholistani sp. nov., an actinomycete isolated from soil of Cholistan desert.</title>
        <authorList>
            <person name="Cheema M.T."/>
        </authorList>
    </citation>
    <scope>NUCLEOTIDE SEQUENCE [LARGE SCALE GENOMIC DNA]</scope>
    <source>
        <strain evidence="8 9">F435</strain>
    </source>
</reference>
<organism evidence="8 9">
    <name type="scientific">Auraticoccus cholistanensis</name>
    <dbReference type="NCBI Taxonomy" id="2656650"/>
    <lineage>
        <taxon>Bacteria</taxon>
        <taxon>Bacillati</taxon>
        <taxon>Actinomycetota</taxon>
        <taxon>Actinomycetes</taxon>
        <taxon>Propionibacteriales</taxon>
        <taxon>Propionibacteriaceae</taxon>
        <taxon>Auraticoccus</taxon>
    </lineage>
</organism>
<evidence type="ECO:0000313" key="9">
    <source>
        <dbReference type="Proteomes" id="UP000435304"/>
    </source>
</evidence>
<gene>
    <name evidence="8" type="primary">kduI</name>
    <name evidence="8" type="ORF">GC722_00145</name>
</gene>
<dbReference type="GO" id="GO:0042840">
    <property type="term" value="P:D-glucuronate catabolic process"/>
    <property type="evidence" value="ECO:0007669"/>
    <property type="project" value="TreeGrafter"/>
</dbReference>
<dbReference type="GO" id="GO:0008697">
    <property type="term" value="F:4-deoxy-L-threo-5-hexosulose-uronate ketol-isomerase activity"/>
    <property type="evidence" value="ECO:0007669"/>
    <property type="project" value="UniProtKB-EC"/>
</dbReference>
<keyword evidence="9" id="KW-1185">Reference proteome</keyword>
<evidence type="ECO:0000256" key="6">
    <source>
        <dbReference type="ARBA" id="ARBA00022833"/>
    </source>
</evidence>
<keyword evidence="7 8" id="KW-0413">Isomerase</keyword>
<dbReference type="InterPro" id="IPR014710">
    <property type="entry name" value="RmlC-like_jellyroll"/>
</dbReference>
<dbReference type="InterPro" id="IPR027449">
    <property type="entry name" value="KduI_N"/>
</dbReference>
<dbReference type="PANTHER" id="PTHR38461">
    <property type="entry name" value="4-DEOXY-L-THREO-5-HEXOSULOSE-URONATE KETOL-ISOMERASE"/>
    <property type="match status" value="1"/>
</dbReference>
<dbReference type="SUPFAM" id="SSF51182">
    <property type="entry name" value="RmlC-like cupins"/>
    <property type="match status" value="1"/>
</dbReference>
<comment type="catalytic activity">
    <reaction evidence="1">
        <text>5-dehydro-4-deoxy-D-glucuronate = 3-deoxy-D-glycero-2,5-hexodiulosonate</text>
        <dbReference type="Rhea" id="RHEA:23896"/>
        <dbReference type="ChEBI" id="CHEBI:17117"/>
        <dbReference type="ChEBI" id="CHEBI:29071"/>
        <dbReference type="EC" id="5.3.1.17"/>
    </reaction>
</comment>
<accession>A0A6A9UP59</accession>
<evidence type="ECO:0000256" key="4">
    <source>
        <dbReference type="ARBA" id="ARBA00012547"/>
    </source>
</evidence>
<evidence type="ECO:0000256" key="3">
    <source>
        <dbReference type="ARBA" id="ARBA00008086"/>
    </source>
</evidence>
<dbReference type="CDD" id="cd20491">
    <property type="entry name" value="cupin_KduI_C"/>
    <property type="match status" value="1"/>
</dbReference>
<comment type="cofactor">
    <cofactor evidence="2">
        <name>Zn(2+)</name>
        <dbReference type="ChEBI" id="CHEBI:29105"/>
    </cofactor>
</comment>
<evidence type="ECO:0000256" key="7">
    <source>
        <dbReference type="ARBA" id="ARBA00023235"/>
    </source>
</evidence>
<dbReference type="InterPro" id="IPR007045">
    <property type="entry name" value="KduI"/>
</dbReference>
<dbReference type="GO" id="GO:0046872">
    <property type="term" value="F:metal ion binding"/>
    <property type="evidence" value="ECO:0007669"/>
    <property type="project" value="UniProtKB-KW"/>
</dbReference>
<dbReference type="InterPro" id="IPR021120">
    <property type="entry name" value="KduI/IolB_isomerase"/>
</dbReference>
<dbReference type="InterPro" id="IPR011051">
    <property type="entry name" value="RmlC_Cupin_sf"/>
</dbReference>
<dbReference type="PANTHER" id="PTHR38461:SF1">
    <property type="entry name" value="4-DEOXY-L-THREO-5-HEXOSULOSE-URONATE KETOL-ISOMERASE"/>
    <property type="match status" value="1"/>
</dbReference>
<dbReference type="GO" id="GO:0045490">
    <property type="term" value="P:pectin catabolic process"/>
    <property type="evidence" value="ECO:0007669"/>
    <property type="project" value="InterPro"/>
</dbReference>
<proteinExistence type="inferred from homology"/>
<protein>
    <recommendedName>
        <fullName evidence="4">5-dehydro-4-deoxy-D-glucuronate isomerase</fullName>
        <ecNumber evidence="4">5.3.1.17</ecNumber>
    </recommendedName>
</protein>
<evidence type="ECO:0000256" key="1">
    <source>
        <dbReference type="ARBA" id="ARBA00000552"/>
    </source>
</evidence>
<dbReference type="Proteomes" id="UP000435304">
    <property type="component" value="Unassembled WGS sequence"/>
</dbReference>